<dbReference type="RefSeq" id="XP_008880163.1">
    <property type="nucleotide sequence ID" value="XM_008881941.1"/>
</dbReference>
<dbReference type="GeneID" id="20091194"/>
<name>A0A024TCL4_9STRA</name>
<proteinExistence type="predicted"/>
<gene>
    <name evidence="1" type="ORF">H310_14144</name>
</gene>
<dbReference type="AlphaFoldDB" id="A0A024TCL4"/>
<sequence>MRRLFFLDRKFFPAQEKSPLALPTWVLALPEPMPKEDPDYNPAKVLEDHLFHDKKYLQSIVSAQREEDLRDCDQRRGPFDCTCRFPK</sequence>
<protein>
    <submittedName>
        <fullName evidence="1">Uncharacterized protein</fullName>
    </submittedName>
</protein>
<evidence type="ECO:0000313" key="1">
    <source>
        <dbReference type="EMBL" id="ETV91326.1"/>
    </source>
</evidence>
<accession>A0A024TCL4</accession>
<reference evidence="1" key="1">
    <citation type="submission" date="2013-12" db="EMBL/GenBank/DDBJ databases">
        <title>The Genome Sequence of Aphanomyces invadans NJM9701.</title>
        <authorList>
            <consortium name="The Broad Institute Genomics Platform"/>
            <person name="Russ C."/>
            <person name="Tyler B."/>
            <person name="van West P."/>
            <person name="Dieguez-Uribeondo J."/>
            <person name="Young S.K."/>
            <person name="Zeng Q."/>
            <person name="Gargeya S."/>
            <person name="Fitzgerald M."/>
            <person name="Abouelleil A."/>
            <person name="Alvarado L."/>
            <person name="Chapman S.B."/>
            <person name="Gainer-Dewar J."/>
            <person name="Goldberg J."/>
            <person name="Griggs A."/>
            <person name="Gujja S."/>
            <person name="Hansen M."/>
            <person name="Howarth C."/>
            <person name="Imamovic A."/>
            <person name="Ireland A."/>
            <person name="Larimer J."/>
            <person name="McCowan C."/>
            <person name="Murphy C."/>
            <person name="Pearson M."/>
            <person name="Poon T.W."/>
            <person name="Priest M."/>
            <person name="Roberts A."/>
            <person name="Saif S."/>
            <person name="Shea T."/>
            <person name="Sykes S."/>
            <person name="Wortman J."/>
            <person name="Nusbaum C."/>
            <person name="Birren B."/>
        </authorList>
    </citation>
    <scope>NUCLEOTIDE SEQUENCE [LARGE SCALE GENOMIC DNA]</scope>
    <source>
        <strain evidence="1">NJM9701</strain>
    </source>
</reference>
<dbReference type="VEuPathDB" id="FungiDB:H310_14144"/>
<organism evidence="1">
    <name type="scientific">Aphanomyces invadans</name>
    <dbReference type="NCBI Taxonomy" id="157072"/>
    <lineage>
        <taxon>Eukaryota</taxon>
        <taxon>Sar</taxon>
        <taxon>Stramenopiles</taxon>
        <taxon>Oomycota</taxon>
        <taxon>Saprolegniomycetes</taxon>
        <taxon>Saprolegniales</taxon>
        <taxon>Verrucalvaceae</taxon>
        <taxon>Aphanomyces</taxon>
    </lineage>
</organism>
<dbReference type="EMBL" id="KI914012">
    <property type="protein sequence ID" value="ETV91326.1"/>
    <property type="molecule type" value="Genomic_DNA"/>
</dbReference>